<keyword evidence="3" id="KW-0805">Transcription regulation</keyword>
<evidence type="ECO:0000259" key="7">
    <source>
        <dbReference type="PROSITE" id="PS50045"/>
    </source>
</evidence>
<evidence type="ECO:0000313" key="9">
    <source>
        <dbReference type="EMBL" id="RDE19812.1"/>
    </source>
</evidence>
<evidence type="ECO:0000256" key="2">
    <source>
        <dbReference type="ARBA" id="ARBA00022840"/>
    </source>
</evidence>
<reference evidence="9 10" key="1">
    <citation type="submission" date="2018-07" db="EMBL/GenBank/DDBJ databases">
        <title>Motiliproteus coralliicola sp. nov., a bacterium isolated from Coral.</title>
        <authorList>
            <person name="Wang G."/>
        </authorList>
    </citation>
    <scope>NUCLEOTIDE SEQUENCE [LARGE SCALE GENOMIC DNA]</scope>
    <source>
        <strain evidence="9 10">C34</strain>
    </source>
</reference>
<proteinExistence type="predicted"/>
<dbReference type="InterPro" id="IPR002197">
    <property type="entry name" value="HTH_Fis"/>
</dbReference>
<evidence type="ECO:0000256" key="1">
    <source>
        <dbReference type="ARBA" id="ARBA00022741"/>
    </source>
</evidence>
<dbReference type="SUPFAM" id="SSF46689">
    <property type="entry name" value="Homeodomain-like"/>
    <property type="match status" value="1"/>
</dbReference>
<dbReference type="InterPro" id="IPR027417">
    <property type="entry name" value="P-loop_NTPase"/>
</dbReference>
<dbReference type="GO" id="GO:0000160">
    <property type="term" value="P:phosphorelay signal transduction system"/>
    <property type="evidence" value="ECO:0007669"/>
    <property type="project" value="InterPro"/>
</dbReference>
<dbReference type="InterPro" id="IPR025943">
    <property type="entry name" value="Sigma_54_int_dom_ATP-bd_2"/>
</dbReference>
<dbReference type="PANTHER" id="PTHR32071:SF117">
    <property type="entry name" value="PTS-DEPENDENT DIHYDROXYACETONE KINASE OPERON REGULATORY PROTEIN-RELATED"/>
    <property type="match status" value="1"/>
</dbReference>
<dbReference type="Pfam" id="PF00158">
    <property type="entry name" value="Sigma54_activat"/>
    <property type="match status" value="1"/>
</dbReference>
<accession>A0A369WDH9</accession>
<evidence type="ECO:0000256" key="5">
    <source>
        <dbReference type="ARBA" id="ARBA00023163"/>
    </source>
</evidence>
<dbReference type="Gene3D" id="3.40.50.300">
    <property type="entry name" value="P-loop containing nucleotide triphosphate hydrolases"/>
    <property type="match status" value="1"/>
</dbReference>
<dbReference type="PROSITE" id="PS00675">
    <property type="entry name" value="SIGMA54_INTERACT_1"/>
    <property type="match status" value="1"/>
</dbReference>
<dbReference type="PANTHER" id="PTHR32071">
    <property type="entry name" value="TRANSCRIPTIONAL REGULATORY PROTEIN"/>
    <property type="match status" value="1"/>
</dbReference>
<protein>
    <submittedName>
        <fullName evidence="9">Sigma-54-dependent Fis family transcriptional regulator</fullName>
    </submittedName>
</protein>
<feature type="modified residue" description="4-aspartylphosphate" evidence="6">
    <location>
        <position position="58"/>
    </location>
</feature>
<dbReference type="InterPro" id="IPR025662">
    <property type="entry name" value="Sigma_54_int_dom_ATP-bd_1"/>
</dbReference>
<evidence type="ECO:0000259" key="8">
    <source>
        <dbReference type="PROSITE" id="PS50110"/>
    </source>
</evidence>
<evidence type="ECO:0000256" key="6">
    <source>
        <dbReference type="PROSITE-ProRule" id="PRU00169"/>
    </source>
</evidence>
<dbReference type="InterPro" id="IPR058031">
    <property type="entry name" value="AAA_lid_NorR"/>
</dbReference>
<name>A0A369WDH9_9GAMM</name>
<dbReference type="PROSITE" id="PS50045">
    <property type="entry name" value="SIGMA54_INTERACT_4"/>
    <property type="match status" value="1"/>
</dbReference>
<evidence type="ECO:0000256" key="3">
    <source>
        <dbReference type="ARBA" id="ARBA00023015"/>
    </source>
</evidence>
<dbReference type="SUPFAM" id="SSF52172">
    <property type="entry name" value="CheY-like"/>
    <property type="match status" value="1"/>
</dbReference>
<dbReference type="RefSeq" id="WP_114696157.1">
    <property type="nucleotide sequence ID" value="NZ_QQOH01000003.1"/>
</dbReference>
<keyword evidence="4" id="KW-0238">DNA-binding</keyword>
<keyword evidence="10" id="KW-1185">Reference proteome</keyword>
<dbReference type="SUPFAM" id="SSF52540">
    <property type="entry name" value="P-loop containing nucleoside triphosphate hydrolases"/>
    <property type="match status" value="1"/>
</dbReference>
<dbReference type="PRINTS" id="PR01590">
    <property type="entry name" value="HTHFIS"/>
</dbReference>
<keyword evidence="1" id="KW-0547">Nucleotide-binding</keyword>
<dbReference type="Pfam" id="PF02954">
    <property type="entry name" value="HTH_8"/>
    <property type="match status" value="1"/>
</dbReference>
<dbReference type="Gene3D" id="1.10.10.60">
    <property type="entry name" value="Homeodomain-like"/>
    <property type="match status" value="1"/>
</dbReference>
<dbReference type="Gene3D" id="1.10.8.60">
    <property type="match status" value="1"/>
</dbReference>
<dbReference type="Gene3D" id="3.40.50.2300">
    <property type="match status" value="1"/>
</dbReference>
<dbReference type="PROSITE" id="PS00676">
    <property type="entry name" value="SIGMA54_INTERACT_2"/>
    <property type="match status" value="1"/>
</dbReference>
<dbReference type="EMBL" id="QQOH01000003">
    <property type="protein sequence ID" value="RDE19812.1"/>
    <property type="molecule type" value="Genomic_DNA"/>
</dbReference>
<dbReference type="GO" id="GO:0043565">
    <property type="term" value="F:sequence-specific DNA binding"/>
    <property type="evidence" value="ECO:0007669"/>
    <property type="project" value="InterPro"/>
</dbReference>
<dbReference type="InterPro" id="IPR011006">
    <property type="entry name" value="CheY-like_superfamily"/>
</dbReference>
<keyword evidence="5" id="KW-0804">Transcription</keyword>
<dbReference type="SMART" id="SM00382">
    <property type="entry name" value="AAA"/>
    <property type="match status" value="1"/>
</dbReference>
<dbReference type="InterPro" id="IPR009057">
    <property type="entry name" value="Homeodomain-like_sf"/>
</dbReference>
<dbReference type="OrthoDB" id="9804019at2"/>
<dbReference type="InterPro" id="IPR001789">
    <property type="entry name" value="Sig_transdc_resp-reg_receiver"/>
</dbReference>
<dbReference type="CDD" id="cd00009">
    <property type="entry name" value="AAA"/>
    <property type="match status" value="1"/>
</dbReference>
<evidence type="ECO:0000256" key="4">
    <source>
        <dbReference type="ARBA" id="ARBA00023125"/>
    </source>
</evidence>
<evidence type="ECO:0000313" key="10">
    <source>
        <dbReference type="Proteomes" id="UP000253769"/>
    </source>
</evidence>
<dbReference type="InterPro" id="IPR002078">
    <property type="entry name" value="Sigma_54_int"/>
</dbReference>
<feature type="domain" description="Response regulatory" evidence="8">
    <location>
        <begin position="10"/>
        <end position="124"/>
    </location>
</feature>
<dbReference type="SMART" id="SM00448">
    <property type="entry name" value="REC"/>
    <property type="match status" value="1"/>
</dbReference>
<comment type="caution">
    <text evidence="9">The sequence shown here is derived from an EMBL/GenBank/DDBJ whole genome shotgun (WGS) entry which is preliminary data.</text>
</comment>
<organism evidence="9 10">
    <name type="scientific">Motiliproteus coralliicola</name>
    <dbReference type="NCBI Taxonomy" id="2283196"/>
    <lineage>
        <taxon>Bacteria</taxon>
        <taxon>Pseudomonadati</taxon>
        <taxon>Pseudomonadota</taxon>
        <taxon>Gammaproteobacteria</taxon>
        <taxon>Oceanospirillales</taxon>
        <taxon>Oceanospirillaceae</taxon>
        <taxon>Motiliproteus</taxon>
    </lineage>
</organism>
<keyword evidence="2" id="KW-0067">ATP-binding</keyword>
<dbReference type="GO" id="GO:0006355">
    <property type="term" value="P:regulation of DNA-templated transcription"/>
    <property type="evidence" value="ECO:0007669"/>
    <property type="project" value="InterPro"/>
</dbReference>
<dbReference type="InterPro" id="IPR003593">
    <property type="entry name" value="AAA+_ATPase"/>
</dbReference>
<dbReference type="Proteomes" id="UP000253769">
    <property type="component" value="Unassembled WGS sequence"/>
</dbReference>
<gene>
    <name evidence="9" type="ORF">DV711_13140</name>
</gene>
<feature type="domain" description="Sigma-54 factor interaction" evidence="7">
    <location>
        <begin position="168"/>
        <end position="397"/>
    </location>
</feature>
<dbReference type="Pfam" id="PF25601">
    <property type="entry name" value="AAA_lid_14"/>
    <property type="match status" value="1"/>
</dbReference>
<dbReference type="AlphaFoldDB" id="A0A369WDH9"/>
<dbReference type="Pfam" id="PF00072">
    <property type="entry name" value="Response_reg"/>
    <property type="match status" value="1"/>
</dbReference>
<sequence>MGGYANELDRVLVVDDEVRSLETITRALDDDFEVICANSAAEAEAVLEQQPVQVILCDQRMPERTGVEFLADTRERWSQIPRIIISGYTDSENIIRAINQAGIFHYLTKPWHPEQLLNVVKNAAQLFHLQQQNQLLANELNFSASTLETRLRGQRSELKREYRLDRIVRADDSPMNGLIERLQQVARYDVSVMISGESGTGKELLARAIHYNSPRADKPFVIENCGALHDELLSSELFGHKKGAFTGATTDHVGLFEKANGGTIFLDEIGEVSPAFQVKLLRVLQEGEIRPLGSNQSKRVNVRVVAATNRDLLAEVKAKRFRADLYYRLTTVELPVLPLRQRPMDILPIADSLLREYSPAFDCAGISFSEAVKASLQAYSWPGNVREMQNEIQRLLVFSQSDPDREQLQLEHLSPQLRSEDASSLDPVDLDDYVADAFEDGPRLNLKTQVEALERQMILRALDYFQGNKSKAAQSLGLSRVGLANKLKRYQVDPFEEIDDGSFDH</sequence>
<dbReference type="GO" id="GO:0005524">
    <property type="term" value="F:ATP binding"/>
    <property type="evidence" value="ECO:0007669"/>
    <property type="project" value="UniProtKB-KW"/>
</dbReference>
<dbReference type="FunFam" id="3.40.50.300:FF:000006">
    <property type="entry name" value="DNA-binding transcriptional regulator NtrC"/>
    <property type="match status" value="1"/>
</dbReference>
<keyword evidence="6" id="KW-0597">Phosphoprotein</keyword>
<dbReference type="PROSITE" id="PS50110">
    <property type="entry name" value="RESPONSE_REGULATORY"/>
    <property type="match status" value="1"/>
</dbReference>